<keyword evidence="1" id="KW-0472">Membrane</keyword>
<evidence type="ECO:0000313" key="3">
    <source>
        <dbReference type="Proteomes" id="UP000590749"/>
    </source>
</evidence>
<name>A0A7W5AGX9_9ACTN</name>
<evidence type="ECO:0008006" key="4">
    <source>
        <dbReference type="Google" id="ProtNLM"/>
    </source>
</evidence>
<organism evidence="2 3">
    <name type="scientific">Actinoplanes campanulatus</name>
    <dbReference type="NCBI Taxonomy" id="113559"/>
    <lineage>
        <taxon>Bacteria</taxon>
        <taxon>Bacillati</taxon>
        <taxon>Actinomycetota</taxon>
        <taxon>Actinomycetes</taxon>
        <taxon>Micromonosporales</taxon>
        <taxon>Micromonosporaceae</taxon>
        <taxon>Actinoplanes</taxon>
    </lineage>
</organism>
<sequence length="204" mass="22572">MSPINRPEPYSGIIMAVLAIAFSTWALLTVPLQGAFVLVAASALAWSGWVTFSYARPVRSRRVIAVYLCAVGFQLIHMAEEYTGGFPHEIVELFQSPRDWPENEFLLVFVFGFGALYFFAGAGALYQIRVANFFLWWYALGAGLLNGIAHFVFPIIKGGYFPGLYTAGGHLAMSGLLIYCLIRENHELKAARQPARPETVTSLT</sequence>
<feature type="transmembrane region" description="Helical" evidence="1">
    <location>
        <begin position="162"/>
        <end position="182"/>
    </location>
</feature>
<accession>A0A7W5AGX9</accession>
<comment type="caution">
    <text evidence="2">The sequence shown here is derived from an EMBL/GenBank/DDBJ whole genome shotgun (WGS) entry which is preliminary data.</text>
</comment>
<keyword evidence="3" id="KW-1185">Reference proteome</keyword>
<protein>
    <recommendedName>
        <fullName evidence="4">HXXEE domain-containing protein</fullName>
    </recommendedName>
</protein>
<dbReference type="InterPro" id="IPR025671">
    <property type="entry name" value="HXXEE"/>
</dbReference>
<feature type="transmembrane region" description="Helical" evidence="1">
    <location>
        <begin position="133"/>
        <end position="156"/>
    </location>
</feature>
<feature type="transmembrane region" description="Helical" evidence="1">
    <location>
        <begin position="12"/>
        <end position="28"/>
    </location>
</feature>
<feature type="transmembrane region" description="Helical" evidence="1">
    <location>
        <begin position="34"/>
        <end position="55"/>
    </location>
</feature>
<dbReference type="Proteomes" id="UP000590749">
    <property type="component" value="Unassembled WGS sequence"/>
</dbReference>
<keyword evidence="1" id="KW-0812">Transmembrane</keyword>
<feature type="transmembrane region" description="Helical" evidence="1">
    <location>
        <begin position="105"/>
        <end position="126"/>
    </location>
</feature>
<proteinExistence type="predicted"/>
<dbReference type="EMBL" id="JACHXF010000007">
    <property type="protein sequence ID" value="MBB3095880.1"/>
    <property type="molecule type" value="Genomic_DNA"/>
</dbReference>
<keyword evidence="1" id="KW-1133">Transmembrane helix</keyword>
<reference evidence="2 3" key="1">
    <citation type="submission" date="2020-08" db="EMBL/GenBank/DDBJ databases">
        <title>Genomic Encyclopedia of Type Strains, Phase III (KMG-III): the genomes of soil and plant-associated and newly described type strains.</title>
        <authorList>
            <person name="Whitman W."/>
        </authorList>
    </citation>
    <scope>NUCLEOTIDE SEQUENCE [LARGE SCALE GENOMIC DNA]</scope>
    <source>
        <strain evidence="2 3">CECT 3287</strain>
    </source>
</reference>
<dbReference type="AlphaFoldDB" id="A0A7W5AGX9"/>
<dbReference type="RefSeq" id="WP_183220954.1">
    <property type="nucleotide sequence ID" value="NZ_BMPW01000005.1"/>
</dbReference>
<feature type="transmembrane region" description="Helical" evidence="1">
    <location>
        <begin position="62"/>
        <end position="79"/>
    </location>
</feature>
<gene>
    <name evidence="2" type="ORF">FHR83_003550</name>
</gene>
<dbReference type="Pfam" id="PF13787">
    <property type="entry name" value="HXXEE"/>
    <property type="match status" value="1"/>
</dbReference>
<evidence type="ECO:0000256" key="1">
    <source>
        <dbReference type="SAM" id="Phobius"/>
    </source>
</evidence>
<evidence type="ECO:0000313" key="2">
    <source>
        <dbReference type="EMBL" id="MBB3095880.1"/>
    </source>
</evidence>